<gene>
    <name evidence="1" type="ORF">O6H91_23G069800</name>
</gene>
<organism evidence="1 2">
    <name type="scientific">Diphasiastrum complanatum</name>
    <name type="common">Issler's clubmoss</name>
    <name type="synonym">Lycopodium complanatum</name>
    <dbReference type="NCBI Taxonomy" id="34168"/>
    <lineage>
        <taxon>Eukaryota</taxon>
        <taxon>Viridiplantae</taxon>
        <taxon>Streptophyta</taxon>
        <taxon>Embryophyta</taxon>
        <taxon>Tracheophyta</taxon>
        <taxon>Lycopodiopsida</taxon>
        <taxon>Lycopodiales</taxon>
        <taxon>Lycopodiaceae</taxon>
        <taxon>Lycopodioideae</taxon>
        <taxon>Diphasiastrum</taxon>
    </lineage>
</organism>
<dbReference type="EMBL" id="CM055114">
    <property type="protein sequence ID" value="KAJ7515061.1"/>
    <property type="molecule type" value="Genomic_DNA"/>
</dbReference>
<name>A0ACC2AC82_DIPCM</name>
<comment type="caution">
    <text evidence="1">The sequence shown here is derived from an EMBL/GenBank/DDBJ whole genome shotgun (WGS) entry which is preliminary data.</text>
</comment>
<evidence type="ECO:0000313" key="2">
    <source>
        <dbReference type="Proteomes" id="UP001162992"/>
    </source>
</evidence>
<sequence>MEAVTLQENCSSEEKWLILSKYLKRANLSAPVTQSKSEIGESGVSAQVNVNSFWDFSQGTIMSAFFIGIIVPIIISFTFRNKFGKKVKERGVTVVVGGEPGIAKRNHRYLSLVETASEGATTLATLFEDSCSQNSLQPFLGTRELIHTETEVTKDGRTFEKVTLGNYVWTTYREAFQEVLSFASGLAAIGHKKGERLAIFAETRAEWLITLQGCFRRNITVVTIYASLGEEALAHSLNETEVTTVVCDRKQLKKLVDLSRQLETVKRIVYMDDETIKSEPVLSGSSSSWAVLPFSEVKSLGRENPVDPDLPAANDVAVIMYTSGSTGVPKGVMMSHANVVATVAGVTTLVRGLGTKDKYMAYLPLAHILELIAETVIYSAGAAIGYGSPLTLTDTASKIKKGTKGDASELRPTLMTAVPAILDRVRDGVRKTIDSKGGLPKKIFEIAYNRRLAAIEGSWLGAWGVEKLLWENLVFQKISNVLGGQIRCLLSGGAPLSGDTQRFINICFGAPIVQGYGLTETCAGATFSEWDDLSIGRVGPPIPSCYIKLVNWEEGGYLPTDKPMPRGEIVIGGPSVTLGYFKNQAKTDEVYKVDERGVRWFYTGDIGRFHPDGCLEIIDRRKDIVKLQHGEYVSLGKVEAVLSASSYVENIMLHADPFRNFCVALVVASHASLESWATKEGIIYKDFSELCEKKEAVAEVLKSLAEVGQKSKLERYEVPTKVKLLAESWTPESGLVTAALKIKRENIKKTFAADLKHLYEQ</sequence>
<keyword evidence="2" id="KW-1185">Reference proteome</keyword>
<proteinExistence type="predicted"/>
<reference evidence="2" key="1">
    <citation type="journal article" date="2024" name="Proc. Natl. Acad. Sci. U.S.A.">
        <title>Extraordinary preservation of gene collinearity over three hundred million years revealed in homosporous lycophytes.</title>
        <authorList>
            <person name="Li C."/>
            <person name="Wickell D."/>
            <person name="Kuo L.Y."/>
            <person name="Chen X."/>
            <person name="Nie B."/>
            <person name="Liao X."/>
            <person name="Peng D."/>
            <person name="Ji J."/>
            <person name="Jenkins J."/>
            <person name="Williams M."/>
            <person name="Shu S."/>
            <person name="Plott C."/>
            <person name="Barry K."/>
            <person name="Rajasekar S."/>
            <person name="Grimwood J."/>
            <person name="Han X."/>
            <person name="Sun S."/>
            <person name="Hou Z."/>
            <person name="He W."/>
            <person name="Dai G."/>
            <person name="Sun C."/>
            <person name="Schmutz J."/>
            <person name="Leebens-Mack J.H."/>
            <person name="Li F.W."/>
            <person name="Wang L."/>
        </authorList>
    </citation>
    <scope>NUCLEOTIDE SEQUENCE [LARGE SCALE GENOMIC DNA]</scope>
    <source>
        <strain evidence="2">cv. PW_Plant_1</strain>
    </source>
</reference>
<protein>
    <submittedName>
        <fullName evidence="1">Uncharacterized protein</fullName>
    </submittedName>
</protein>
<accession>A0ACC2AC82</accession>
<dbReference type="Proteomes" id="UP001162992">
    <property type="component" value="Chromosome 23"/>
</dbReference>
<evidence type="ECO:0000313" key="1">
    <source>
        <dbReference type="EMBL" id="KAJ7515061.1"/>
    </source>
</evidence>